<organism evidence="13 14">
    <name type="scientific">Orbus hercynius</name>
    <dbReference type="NCBI Taxonomy" id="593135"/>
    <lineage>
        <taxon>Bacteria</taxon>
        <taxon>Pseudomonadati</taxon>
        <taxon>Pseudomonadota</taxon>
        <taxon>Gammaproteobacteria</taxon>
        <taxon>Orbales</taxon>
        <taxon>Orbaceae</taxon>
        <taxon>Orbus</taxon>
    </lineage>
</organism>
<dbReference type="InterPro" id="IPR023346">
    <property type="entry name" value="Lysozyme-like_dom_sf"/>
</dbReference>
<reference evidence="13 14" key="1">
    <citation type="submission" date="2018-10" db="EMBL/GenBank/DDBJ databases">
        <title>Genomic Encyclopedia of Type Strains, Phase IV (KMG-IV): sequencing the most valuable type-strain genomes for metagenomic binning, comparative biology and taxonomic classification.</title>
        <authorList>
            <person name="Goeker M."/>
        </authorList>
    </citation>
    <scope>NUCLEOTIDE SEQUENCE [LARGE SCALE GENOMIC DNA]</scope>
    <source>
        <strain evidence="13 14">DSM 22228</strain>
    </source>
</reference>
<evidence type="ECO:0000256" key="1">
    <source>
        <dbReference type="ARBA" id="ARBA00022475"/>
    </source>
</evidence>
<evidence type="ECO:0000256" key="11">
    <source>
        <dbReference type="HAMAP-Rule" id="MF_00766"/>
    </source>
</evidence>
<dbReference type="SUPFAM" id="SSF53955">
    <property type="entry name" value="Lysozyme-like"/>
    <property type="match status" value="1"/>
</dbReference>
<keyword evidence="9 11" id="KW-0472">Membrane</keyword>
<comment type="catalytic activity">
    <reaction evidence="11">
        <text>[GlcNAc-(1-&gt;4)-Mur2Ac(oyl-L-Ala-gamma-D-Glu-L-Lys-D-Ala-D-Ala)](n)-di-trans,octa-cis-undecaprenyl diphosphate + beta-D-GlcNAc-(1-&gt;4)-Mur2Ac(oyl-L-Ala-gamma-D-Glu-L-Lys-D-Ala-D-Ala)-di-trans,octa-cis-undecaprenyl diphosphate = [GlcNAc-(1-&gt;4)-Mur2Ac(oyl-L-Ala-gamma-D-Glu-L-Lys-D-Ala-D-Ala)](n+1)-di-trans,octa-cis-undecaprenyl diphosphate + di-trans,octa-cis-undecaprenyl diphosphate + H(+)</text>
        <dbReference type="Rhea" id="RHEA:23708"/>
        <dbReference type="Rhea" id="RHEA-COMP:9602"/>
        <dbReference type="Rhea" id="RHEA-COMP:9603"/>
        <dbReference type="ChEBI" id="CHEBI:15378"/>
        <dbReference type="ChEBI" id="CHEBI:58405"/>
        <dbReference type="ChEBI" id="CHEBI:60033"/>
        <dbReference type="ChEBI" id="CHEBI:78435"/>
        <dbReference type="EC" id="2.4.99.28"/>
    </reaction>
</comment>
<comment type="subcellular location">
    <subcellularLocation>
        <location evidence="11">Cell inner membrane</location>
        <topology evidence="11">Single-pass membrane protein</topology>
    </subcellularLocation>
</comment>
<evidence type="ECO:0000256" key="5">
    <source>
        <dbReference type="ARBA" id="ARBA00022692"/>
    </source>
</evidence>
<accession>A0A495REU6</accession>
<proteinExistence type="inferred from homology"/>
<keyword evidence="10 11" id="KW-0961">Cell wall biogenesis/degradation</keyword>
<gene>
    <name evidence="11" type="primary">mtgA</name>
    <name evidence="13" type="ORF">DES39_1266</name>
</gene>
<comment type="caution">
    <text evidence="13">The sequence shown here is derived from an EMBL/GenBank/DDBJ whole genome shotgun (WGS) entry which is preliminary data.</text>
</comment>
<evidence type="ECO:0000256" key="3">
    <source>
        <dbReference type="ARBA" id="ARBA00022676"/>
    </source>
</evidence>
<keyword evidence="8 11" id="KW-1133">Transmembrane helix</keyword>
<dbReference type="GO" id="GO:0008955">
    <property type="term" value="F:peptidoglycan glycosyltransferase activity"/>
    <property type="evidence" value="ECO:0007669"/>
    <property type="project" value="UniProtKB-UniRule"/>
</dbReference>
<keyword evidence="7 11" id="KW-0573">Peptidoglycan synthesis</keyword>
<dbReference type="GO" id="GO:0009274">
    <property type="term" value="C:peptidoglycan-based cell wall"/>
    <property type="evidence" value="ECO:0007669"/>
    <property type="project" value="InterPro"/>
</dbReference>
<dbReference type="Pfam" id="PF00912">
    <property type="entry name" value="Transgly"/>
    <property type="match status" value="1"/>
</dbReference>
<dbReference type="NCBIfam" id="TIGR02070">
    <property type="entry name" value="mono_pep_trsgly"/>
    <property type="match status" value="1"/>
</dbReference>
<dbReference type="Proteomes" id="UP000278542">
    <property type="component" value="Unassembled WGS sequence"/>
</dbReference>
<dbReference type="UniPathway" id="UPA00219"/>
<sequence length="223" mass="26166">MFKFIKKIIILFVIISILLVLMFRFINPPGTMLMVEQKLSNWSAKQDRVWRDFDAISDNIKIAVIAAEDQNFIHHFGFDVDAIERAITYNENNQTVRGASTITQQVAKNLFLWPSRNFIRKGFELWFTLWIELFWSKERILEVYLNSVEWGEGIFGIDAAAQYYFKTSAKKLTLEQASLLAAILPNPRYLSPIHPNQYVINKAKWIQEQVRNLDKTRYLNKIS</sequence>
<dbReference type="GO" id="GO:0005886">
    <property type="term" value="C:plasma membrane"/>
    <property type="evidence" value="ECO:0007669"/>
    <property type="project" value="UniProtKB-SubCell"/>
</dbReference>
<dbReference type="EMBL" id="RBWY01000002">
    <property type="protein sequence ID" value="RKS85850.1"/>
    <property type="molecule type" value="Genomic_DNA"/>
</dbReference>
<keyword evidence="6 11" id="KW-0133">Cell shape</keyword>
<dbReference type="AlphaFoldDB" id="A0A495REU6"/>
<evidence type="ECO:0000313" key="14">
    <source>
        <dbReference type="Proteomes" id="UP000278542"/>
    </source>
</evidence>
<comment type="function">
    <text evidence="11">Peptidoglycan polymerase that catalyzes glycan chain elongation from lipid-linked precursors.</text>
</comment>
<name>A0A495REU6_9GAMM</name>
<evidence type="ECO:0000256" key="9">
    <source>
        <dbReference type="ARBA" id="ARBA00023136"/>
    </source>
</evidence>
<dbReference type="InterPro" id="IPR036950">
    <property type="entry name" value="PBP_transglycosylase"/>
</dbReference>
<dbReference type="GO" id="GO:0016763">
    <property type="term" value="F:pentosyltransferase activity"/>
    <property type="evidence" value="ECO:0007669"/>
    <property type="project" value="InterPro"/>
</dbReference>
<evidence type="ECO:0000256" key="10">
    <source>
        <dbReference type="ARBA" id="ARBA00023316"/>
    </source>
</evidence>
<feature type="domain" description="Glycosyl transferase family 51" evidence="12">
    <location>
        <begin position="38"/>
        <end position="209"/>
    </location>
</feature>
<keyword evidence="1 11" id="KW-1003">Cell membrane</keyword>
<dbReference type="InterPro" id="IPR011812">
    <property type="entry name" value="Pep_trsgly"/>
</dbReference>
<keyword evidence="3 11" id="KW-0328">Glycosyltransferase</keyword>
<evidence type="ECO:0000259" key="12">
    <source>
        <dbReference type="Pfam" id="PF00912"/>
    </source>
</evidence>
<dbReference type="EC" id="2.4.99.28" evidence="11"/>
<dbReference type="GO" id="GO:0009252">
    <property type="term" value="P:peptidoglycan biosynthetic process"/>
    <property type="evidence" value="ECO:0007669"/>
    <property type="project" value="UniProtKB-UniRule"/>
</dbReference>
<evidence type="ECO:0000256" key="8">
    <source>
        <dbReference type="ARBA" id="ARBA00022989"/>
    </source>
</evidence>
<protein>
    <recommendedName>
        <fullName evidence="11">Biosynthetic peptidoglycan transglycosylase</fullName>
        <ecNumber evidence="11">2.4.99.28</ecNumber>
    </recommendedName>
    <alternativeName>
        <fullName evidence="11">Glycan polymerase</fullName>
    </alternativeName>
    <alternativeName>
        <fullName evidence="11">Peptidoglycan glycosyltransferase MtgA</fullName>
        <shortName evidence="11">PGT</shortName>
    </alternativeName>
</protein>
<feature type="transmembrane region" description="Helical" evidence="11">
    <location>
        <begin position="7"/>
        <end position="26"/>
    </location>
</feature>
<dbReference type="GO" id="GO:0008360">
    <property type="term" value="P:regulation of cell shape"/>
    <property type="evidence" value="ECO:0007669"/>
    <property type="project" value="UniProtKB-KW"/>
</dbReference>
<evidence type="ECO:0000256" key="6">
    <source>
        <dbReference type="ARBA" id="ARBA00022960"/>
    </source>
</evidence>
<evidence type="ECO:0000256" key="7">
    <source>
        <dbReference type="ARBA" id="ARBA00022984"/>
    </source>
</evidence>
<dbReference type="InterPro" id="IPR001264">
    <property type="entry name" value="Glyco_trans_51"/>
</dbReference>
<dbReference type="PANTHER" id="PTHR30400">
    <property type="entry name" value="MONOFUNCTIONAL BIOSYNTHETIC PEPTIDOGLYCAN TRANSGLYCOSYLASE"/>
    <property type="match status" value="1"/>
</dbReference>
<comment type="similarity">
    <text evidence="11">Belongs to the glycosyltransferase 51 family.</text>
</comment>
<comment type="pathway">
    <text evidence="11">Cell wall biogenesis; peptidoglycan biosynthesis.</text>
</comment>
<evidence type="ECO:0000313" key="13">
    <source>
        <dbReference type="EMBL" id="RKS85850.1"/>
    </source>
</evidence>
<keyword evidence="5 11" id="KW-0812">Transmembrane</keyword>
<dbReference type="HAMAP" id="MF_00766">
    <property type="entry name" value="PGT_MtgA"/>
    <property type="match status" value="1"/>
</dbReference>
<keyword evidence="14" id="KW-1185">Reference proteome</keyword>
<keyword evidence="4 11" id="KW-0808">Transferase</keyword>
<dbReference type="GO" id="GO:0071555">
    <property type="term" value="P:cell wall organization"/>
    <property type="evidence" value="ECO:0007669"/>
    <property type="project" value="UniProtKB-KW"/>
</dbReference>
<dbReference type="Gene3D" id="1.10.3810.10">
    <property type="entry name" value="Biosynthetic peptidoglycan transglycosylase-like"/>
    <property type="match status" value="1"/>
</dbReference>
<evidence type="ECO:0000256" key="2">
    <source>
        <dbReference type="ARBA" id="ARBA00022519"/>
    </source>
</evidence>
<keyword evidence="2 11" id="KW-0997">Cell inner membrane</keyword>
<dbReference type="PANTHER" id="PTHR30400:SF0">
    <property type="entry name" value="BIOSYNTHETIC PEPTIDOGLYCAN TRANSGLYCOSYLASE"/>
    <property type="match status" value="1"/>
</dbReference>
<evidence type="ECO:0000256" key="4">
    <source>
        <dbReference type="ARBA" id="ARBA00022679"/>
    </source>
</evidence>